<dbReference type="AlphaFoldDB" id="A0A1G8H2S9"/>
<dbReference type="Pfam" id="PF11300">
    <property type="entry name" value="DUF3102"/>
    <property type="match status" value="1"/>
</dbReference>
<proteinExistence type="predicted"/>
<evidence type="ECO:0000313" key="3">
    <source>
        <dbReference type="Proteomes" id="UP000198656"/>
    </source>
</evidence>
<reference evidence="3" key="1">
    <citation type="submission" date="2016-10" db="EMBL/GenBank/DDBJ databases">
        <authorList>
            <person name="Varghese N."/>
            <person name="Submissions S."/>
        </authorList>
    </citation>
    <scope>NUCLEOTIDE SEQUENCE [LARGE SCALE GENOMIC DNA]</scope>
    <source>
        <strain evidence="3">DSM 8344</strain>
    </source>
</reference>
<evidence type="ECO:0000256" key="1">
    <source>
        <dbReference type="SAM" id="Coils"/>
    </source>
</evidence>
<dbReference type="Proteomes" id="UP000198656">
    <property type="component" value="Unassembled WGS sequence"/>
</dbReference>
<accession>A0A1G8H2S9</accession>
<evidence type="ECO:0008006" key="4">
    <source>
        <dbReference type="Google" id="ProtNLM"/>
    </source>
</evidence>
<dbReference type="EMBL" id="FNCP01000024">
    <property type="protein sequence ID" value="SDI00943.1"/>
    <property type="molecule type" value="Genomic_DNA"/>
</dbReference>
<dbReference type="RefSeq" id="WP_092335018.1">
    <property type="nucleotide sequence ID" value="NZ_FNCP01000024.1"/>
</dbReference>
<sequence>MNDLISARTPLVIATEINTIKYQTRKVLLAGAIEIGRRLKEAKDLLPYGEWNKWLEESCSYSKKTAEKLMRLFDVYGTQELPNLNYTQAYILLGLPEEERGQFIAEIDAEGLSTRELQKAVKERSQALQERDQALQEKAKLRQALSEQESQITQLTTERNNLKTKAAQLSKSQGEQETKAVNLQKKLESLKKSTSYEGLQKINKNLIAAQHKTNANQIAFLYESLDKTFKQLVWELSSFADKDKDTYEVYKSKVLDFLTKALKETI</sequence>
<protein>
    <recommendedName>
        <fullName evidence="4">Protein export cytoplasm protein SecA ATPase RNA helicase</fullName>
    </recommendedName>
</protein>
<dbReference type="InterPro" id="IPR021451">
    <property type="entry name" value="DUF3102"/>
</dbReference>
<name>A0A1G8H2S9_9FIRM</name>
<feature type="coiled-coil region" evidence="1">
    <location>
        <begin position="117"/>
        <end position="193"/>
    </location>
</feature>
<organism evidence="2 3">
    <name type="scientific">Desulfosporosinus hippei DSM 8344</name>
    <dbReference type="NCBI Taxonomy" id="1121419"/>
    <lineage>
        <taxon>Bacteria</taxon>
        <taxon>Bacillati</taxon>
        <taxon>Bacillota</taxon>
        <taxon>Clostridia</taxon>
        <taxon>Eubacteriales</taxon>
        <taxon>Desulfitobacteriaceae</taxon>
        <taxon>Desulfosporosinus</taxon>
    </lineage>
</organism>
<keyword evidence="3" id="KW-1185">Reference proteome</keyword>
<keyword evidence="1" id="KW-0175">Coiled coil</keyword>
<gene>
    <name evidence="2" type="ORF">SAMN05443529_12432</name>
</gene>
<dbReference type="OrthoDB" id="1690026at2"/>
<dbReference type="STRING" id="1121419.SAMN05443529_12432"/>
<evidence type="ECO:0000313" key="2">
    <source>
        <dbReference type="EMBL" id="SDI00943.1"/>
    </source>
</evidence>